<dbReference type="GO" id="GO:0009279">
    <property type="term" value="C:cell outer membrane"/>
    <property type="evidence" value="ECO:0007669"/>
    <property type="project" value="UniProtKB-SubCell"/>
</dbReference>
<dbReference type="InterPro" id="IPR008969">
    <property type="entry name" value="CarboxyPept-like_regulatory"/>
</dbReference>
<dbReference type="NCBIfam" id="TIGR04057">
    <property type="entry name" value="SusC_RagA_signa"/>
    <property type="match status" value="1"/>
</dbReference>
<comment type="caution">
    <text evidence="11">The sequence shown here is derived from an EMBL/GenBank/DDBJ whole genome shotgun (WGS) entry which is preliminary data.</text>
</comment>
<accession>A0A9X3DGT6</accession>
<dbReference type="SUPFAM" id="SSF56935">
    <property type="entry name" value="Porins"/>
    <property type="match status" value="1"/>
</dbReference>
<dbReference type="InterPro" id="IPR023997">
    <property type="entry name" value="TonB-dep_OMP_SusC/RagA_CS"/>
</dbReference>
<dbReference type="Gene3D" id="2.170.130.10">
    <property type="entry name" value="TonB-dependent receptor, plug domain"/>
    <property type="match status" value="1"/>
</dbReference>
<dbReference type="SUPFAM" id="SSF49464">
    <property type="entry name" value="Carboxypeptidase regulatory domain-like"/>
    <property type="match status" value="1"/>
</dbReference>
<name>A0A9X3DGT6_9SPHI</name>
<feature type="domain" description="TonB-dependent receptor plug" evidence="10">
    <location>
        <begin position="166"/>
        <end position="297"/>
    </location>
</feature>
<evidence type="ECO:0000313" key="12">
    <source>
        <dbReference type="Proteomes" id="UP001142592"/>
    </source>
</evidence>
<feature type="transmembrane region" description="Helical" evidence="9">
    <location>
        <begin position="42"/>
        <end position="63"/>
    </location>
</feature>
<dbReference type="EMBL" id="JAPJUH010000003">
    <property type="protein sequence ID" value="MCX3265413.1"/>
    <property type="molecule type" value="Genomic_DNA"/>
</dbReference>
<evidence type="ECO:0000313" key="11">
    <source>
        <dbReference type="EMBL" id="MCX3265413.1"/>
    </source>
</evidence>
<dbReference type="PANTHER" id="PTHR30069:SF29">
    <property type="entry name" value="HEMOGLOBIN AND HEMOGLOBIN-HAPTOGLOBIN-BINDING PROTEIN 1-RELATED"/>
    <property type="match status" value="1"/>
</dbReference>
<dbReference type="InterPro" id="IPR037066">
    <property type="entry name" value="Plug_dom_sf"/>
</dbReference>
<evidence type="ECO:0000256" key="2">
    <source>
        <dbReference type="ARBA" id="ARBA00022448"/>
    </source>
</evidence>
<gene>
    <name evidence="11" type="ORF">OQZ29_11695</name>
</gene>
<keyword evidence="7 8" id="KW-0998">Cell outer membrane</keyword>
<dbReference type="PROSITE" id="PS52016">
    <property type="entry name" value="TONB_DEPENDENT_REC_3"/>
    <property type="match status" value="1"/>
</dbReference>
<evidence type="ECO:0000259" key="10">
    <source>
        <dbReference type="Pfam" id="PF07715"/>
    </source>
</evidence>
<dbReference type="RefSeq" id="WP_266269442.1">
    <property type="nucleotide sequence ID" value="NZ_JAPJUH010000003.1"/>
</dbReference>
<dbReference type="Pfam" id="PF13715">
    <property type="entry name" value="CarbopepD_reg_2"/>
    <property type="match status" value="1"/>
</dbReference>
<dbReference type="InterPro" id="IPR012910">
    <property type="entry name" value="Plug_dom"/>
</dbReference>
<dbReference type="Gene3D" id="2.40.170.20">
    <property type="entry name" value="TonB-dependent receptor, beta-barrel domain"/>
    <property type="match status" value="1"/>
</dbReference>
<keyword evidence="6 8" id="KW-0472">Membrane</keyword>
<evidence type="ECO:0000256" key="7">
    <source>
        <dbReference type="ARBA" id="ARBA00023237"/>
    </source>
</evidence>
<dbReference type="PANTHER" id="PTHR30069">
    <property type="entry name" value="TONB-DEPENDENT OUTER MEMBRANE RECEPTOR"/>
    <property type="match status" value="1"/>
</dbReference>
<dbReference type="InterPro" id="IPR039426">
    <property type="entry name" value="TonB-dep_rcpt-like"/>
</dbReference>
<evidence type="ECO:0000256" key="3">
    <source>
        <dbReference type="ARBA" id="ARBA00022452"/>
    </source>
</evidence>
<evidence type="ECO:0000256" key="5">
    <source>
        <dbReference type="ARBA" id="ARBA00022729"/>
    </source>
</evidence>
<keyword evidence="4 8" id="KW-0812">Transmembrane</keyword>
<dbReference type="InterPro" id="IPR023996">
    <property type="entry name" value="TonB-dep_OMP_SusC/RagA"/>
</dbReference>
<sequence>MNKLFTRTSSMFWRGIKTGDAIPKHLQADEKKSFLQVASHSFSFYIKIFLLGIFLSSTLSVLAQQPSQRFVVKGKVLDDEDGQPLVGTTISDGAKKVLGVTNDNGDFSVTLQGAGSISFNMVGYTVVTRSISSNQNGLTIRLKSSNSQLNEVVVTALGIKRDEKALGYATTTVDSTQLTEAVATNWTDALSGKVAGLNLVRSNSGPGGSNKIILRGENNLTGDNEALVVVDGVVVSSSGGRRTAATSGGVYGTGSDNMPADYGSTINDINPEDIESVTVLKGPGASALYGQRGANGAIIITTKSGNSKRKSLGIKFTSNGSFEEVNRWPDLQYEYGQGLDGASYYSYGASADGASTSGTSSAYGPRFDPSLSFFQYDGTRQNVGLTRTPWVPYTNQIREFFSKGENLTNTLSVDGKLGKTTNFRTSISNQSNTWIIPLSGVERTNASLSINSDITKKLKLMAKVNYGNRYSDNLPGNGYGNQSIMYWFIFWQPNADLESIRNYWVNGQENRLIKYPYSSFPENPYAVVNEFKNKQRRNNVTGSIQLSYQFTKELSLLVRTSVDYAKQRQMQERPYDAGSKLIFGSYREQNSHSSETNSDFLIRYDKKVSNDFSFNLSAGGSQLKNRYDRSDIRADGLRVPNIYELSNNLYPLLSIPDTSRLNINSFYGILSNSYKNFLYLDITARKDWNSALASSTRTDNVGFFYPSASASFVMSEVVKMPKFVNMAKFRFSASQVGSGSLIPYRTAYTYGLAFSGSYPDSALVNPGLLANSNLKPLRTTTYELGADIRLFKNRLNFDIAVYAGKTNDQHLTRIVDRATGYNQMLINAGQVNNKGLEISVNGSQIKSKNGFNWSTYMTFSTNQNKIIDMNGDSSVVLRTGPVAGGQIVAKVGGSMGDLYGRGYVRDPEGNVVFDATTGLAKITNDVVYLGNTIPRFKGSIGNNFSYRQFSLNLLFDAQIGAVAHSLLNYKLVEQGKTTSTLPGRYSGIIGNGVVQNPDGTYRKNDVIATDIDEYYRSNMGADNAEGSTFSTDFIKFREAALTYKFKPSFLKKIGLNSASFGVYGRNLFIWSPWPMFDPEFGTISGSDIVQGFEIGQFPSTRTYGFNLSIGI</sequence>
<evidence type="ECO:0000256" key="9">
    <source>
        <dbReference type="SAM" id="Phobius"/>
    </source>
</evidence>
<organism evidence="11 12">
    <name type="scientific">Pedobacter agri</name>
    <dbReference type="NCBI Taxonomy" id="454586"/>
    <lineage>
        <taxon>Bacteria</taxon>
        <taxon>Pseudomonadati</taxon>
        <taxon>Bacteroidota</taxon>
        <taxon>Sphingobacteriia</taxon>
        <taxon>Sphingobacteriales</taxon>
        <taxon>Sphingobacteriaceae</taxon>
        <taxon>Pedobacter</taxon>
    </lineage>
</organism>
<comment type="similarity">
    <text evidence="8">Belongs to the TonB-dependent receptor family.</text>
</comment>
<comment type="subcellular location">
    <subcellularLocation>
        <location evidence="1 8">Cell outer membrane</location>
        <topology evidence="1 8">Multi-pass membrane protein</topology>
    </subcellularLocation>
</comment>
<keyword evidence="5" id="KW-0732">Signal</keyword>
<evidence type="ECO:0000256" key="1">
    <source>
        <dbReference type="ARBA" id="ARBA00004571"/>
    </source>
</evidence>
<keyword evidence="2 8" id="KW-0813">Transport</keyword>
<keyword evidence="12" id="KW-1185">Reference proteome</keyword>
<evidence type="ECO:0000256" key="6">
    <source>
        <dbReference type="ARBA" id="ARBA00023136"/>
    </source>
</evidence>
<keyword evidence="3 8" id="KW-1134">Transmembrane beta strand</keyword>
<dbReference type="Proteomes" id="UP001142592">
    <property type="component" value="Unassembled WGS sequence"/>
</dbReference>
<reference evidence="11" key="1">
    <citation type="submission" date="2022-11" db="EMBL/GenBank/DDBJ databases">
        <authorList>
            <person name="Graham C."/>
            <person name="Newman J.D."/>
        </authorList>
    </citation>
    <scope>NUCLEOTIDE SEQUENCE</scope>
    <source>
        <strain evidence="11">DSM 19486</strain>
    </source>
</reference>
<dbReference type="InterPro" id="IPR036942">
    <property type="entry name" value="Beta-barrel_TonB_sf"/>
</dbReference>
<protein>
    <submittedName>
        <fullName evidence="11">SusC/RagA family TonB-linked outer membrane protein</fullName>
    </submittedName>
</protein>
<evidence type="ECO:0000256" key="8">
    <source>
        <dbReference type="PROSITE-ProRule" id="PRU01360"/>
    </source>
</evidence>
<dbReference type="AlphaFoldDB" id="A0A9X3DGT6"/>
<dbReference type="GO" id="GO:0015344">
    <property type="term" value="F:siderophore uptake transmembrane transporter activity"/>
    <property type="evidence" value="ECO:0007669"/>
    <property type="project" value="TreeGrafter"/>
</dbReference>
<evidence type="ECO:0000256" key="4">
    <source>
        <dbReference type="ARBA" id="ARBA00022692"/>
    </source>
</evidence>
<dbReference type="GO" id="GO:0044718">
    <property type="term" value="P:siderophore transmembrane transport"/>
    <property type="evidence" value="ECO:0007669"/>
    <property type="project" value="TreeGrafter"/>
</dbReference>
<dbReference type="NCBIfam" id="TIGR04056">
    <property type="entry name" value="OMP_RagA_SusC"/>
    <property type="match status" value="1"/>
</dbReference>
<dbReference type="Pfam" id="PF07715">
    <property type="entry name" value="Plug"/>
    <property type="match status" value="1"/>
</dbReference>
<keyword evidence="9" id="KW-1133">Transmembrane helix</keyword>
<proteinExistence type="inferred from homology"/>